<keyword evidence="6" id="KW-0732">Signal</keyword>
<evidence type="ECO:0000256" key="6">
    <source>
        <dbReference type="SAM" id="SignalP"/>
    </source>
</evidence>
<keyword evidence="9" id="KW-1185">Reference proteome</keyword>
<keyword evidence="3" id="KW-0285">Flavoprotein</keyword>
<dbReference type="InterPro" id="IPR036318">
    <property type="entry name" value="FAD-bd_PCMH-like_sf"/>
</dbReference>
<dbReference type="Pfam" id="PF08031">
    <property type="entry name" value="BBE"/>
    <property type="match status" value="1"/>
</dbReference>
<organism evidence="8 9">
    <name type="scientific">Marasmiellus scandens</name>
    <dbReference type="NCBI Taxonomy" id="2682957"/>
    <lineage>
        <taxon>Eukaryota</taxon>
        <taxon>Fungi</taxon>
        <taxon>Dikarya</taxon>
        <taxon>Basidiomycota</taxon>
        <taxon>Agaricomycotina</taxon>
        <taxon>Agaricomycetes</taxon>
        <taxon>Agaricomycetidae</taxon>
        <taxon>Agaricales</taxon>
        <taxon>Marasmiineae</taxon>
        <taxon>Omphalotaceae</taxon>
        <taxon>Marasmiellus</taxon>
    </lineage>
</organism>
<protein>
    <recommendedName>
        <fullName evidence="7">FAD-binding PCMH-type domain-containing protein</fullName>
    </recommendedName>
</protein>
<evidence type="ECO:0000313" key="8">
    <source>
        <dbReference type="EMBL" id="KAK7462243.1"/>
    </source>
</evidence>
<comment type="caution">
    <text evidence="8">The sequence shown here is derived from an EMBL/GenBank/DDBJ whole genome shotgun (WGS) entry which is preliminary data.</text>
</comment>
<dbReference type="InterPro" id="IPR016169">
    <property type="entry name" value="FAD-bd_PCMH_sub2"/>
</dbReference>
<dbReference type="InterPro" id="IPR016166">
    <property type="entry name" value="FAD-bd_PCMH"/>
</dbReference>
<dbReference type="PANTHER" id="PTHR42973:SF39">
    <property type="entry name" value="FAD-BINDING PCMH-TYPE DOMAIN-CONTAINING PROTEIN"/>
    <property type="match status" value="1"/>
</dbReference>
<feature type="domain" description="FAD-binding PCMH-type" evidence="7">
    <location>
        <begin position="57"/>
        <end position="229"/>
    </location>
</feature>
<proteinExistence type="inferred from homology"/>
<dbReference type="EMBL" id="JBANRG010000011">
    <property type="protein sequence ID" value="KAK7462243.1"/>
    <property type="molecule type" value="Genomic_DNA"/>
</dbReference>
<comment type="similarity">
    <text evidence="2">Belongs to the oxygen-dependent FAD-linked oxidoreductase family.</text>
</comment>
<feature type="chain" id="PRO_5046852898" description="FAD-binding PCMH-type domain-containing protein" evidence="6">
    <location>
        <begin position="23"/>
        <end position="511"/>
    </location>
</feature>
<keyword evidence="4" id="KW-0274">FAD</keyword>
<evidence type="ECO:0000313" key="9">
    <source>
        <dbReference type="Proteomes" id="UP001498398"/>
    </source>
</evidence>
<evidence type="ECO:0000256" key="1">
    <source>
        <dbReference type="ARBA" id="ARBA00001974"/>
    </source>
</evidence>
<evidence type="ECO:0000256" key="2">
    <source>
        <dbReference type="ARBA" id="ARBA00005466"/>
    </source>
</evidence>
<dbReference type="SUPFAM" id="SSF56176">
    <property type="entry name" value="FAD-binding/transporter-associated domain-like"/>
    <property type="match status" value="1"/>
</dbReference>
<feature type="signal peptide" evidence="6">
    <location>
        <begin position="1"/>
        <end position="22"/>
    </location>
</feature>
<comment type="cofactor">
    <cofactor evidence="1">
        <name>FAD</name>
        <dbReference type="ChEBI" id="CHEBI:57692"/>
    </cofactor>
</comment>
<evidence type="ECO:0000256" key="5">
    <source>
        <dbReference type="ARBA" id="ARBA00023002"/>
    </source>
</evidence>
<accession>A0ABR1JIJ7</accession>
<evidence type="ECO:0000256" key="4">
    <source>
        <dbReference type="ARBA" id="ARBA00022827"/>
    </source>
</evidence>
<dbReference type="InterPro" id="IPR006094">
    <property type="entry name" value="Oxid_FAD_bind_N"/>
</dbReference>
<dbReference type="InterPro" id="IPR012951">
    <property type="entry name" value="BBE"/>
</dbReference>
<dbReference type="Pfam" id="PF01565">
    <property type="entry name" value="FAD_binding_4"/>
    <property type="match status" value="1"/>
</dbReference>
<gene>
    <name evidence="8" type="ORF">VKT23_007848</name>
</gene>
<reference evidence="8 9" key="1">
    <citation type="submission" date="2024-01" db="EMBL/GenBank/DDBJ databases">
        <title>A draft genome for the cacao thread blight pathogen Marasmiellus scandens.</title>
        <authorList>
            <person name="Baruah I.K."/>
            <person name="Leung J."/>
            <person name="Bukari Y."/>
            <person name="Amoako-Attah I."/>
            <person name="Meinhardt L.W."/>
            <person name="Bailey B.A."/>
            <person name="Cohen S.P."/>
        </authorList>
    </citation>
    <scope>NUCLEOTIDE SEQUENCE [LARGE SCALE GENOMIC DNA]</scope>
    <source>
        <strain evidence="8 9">GH-19</strain>
    </source>
</reference>
<dbReference type="Gene3D" id="3.40.462.20">
    <property type="match status" value="1"/>
</dbReference>
<dbReference type="InterPro" id="IPR050416">
    <property type="entry name" value="FAD-linked_Oxidoreductase"/>
</dbReference>
<dbReference type="Gene3D" id="3.30.465.10">
    <property type="match status" value="1"/>
</dbReference>
<dbReference type="PROSITE" id="PS51387">
    <property type="entry name" value="FAD_PCMH"/>
    <property type="match status" value="1"/>
</dbReference>
<dbReference type="PANTHER" id="PTHR42973">
    <property type="entry name" value="BINDING OXIDOREDUCTASE, PUTATIVE (AFU_ORTHOLOGUE AFUA_1G17690)-RELATED"/>
    <property type="match status" value="1"/>
</dbReference>
<evidence type="ECO:0000256" key="3">
    <source>
        <dbReference type="ARBA" id="ARBA00022630"/>
    </source>
</evidence>
<sequence length="511" mass="55142">MYPRSLSKLFLFILQVSTLGSGQQNTCSIKEDLGDIRTVFPGDLDYPSLSAAYNLRYDVRPLAISFPTDTQHVSTIVKVGAANNLRVVARSGGHSYIANGLGGKNGTLVVDLSELKDIIIDPETFDAKIETGNRLGDIALALNEKGRGLPHGRCAYVGIGGHSGFGGWGFASRMWGLTLDNILSATIVLANGTITTASEDSQPDLFWGIRGSSASFGIITSISVRTHPIPSGGTFFFLFWDMDIPNASSTFSSWQSFALSSSLPTTFGGELGILKGSAYGRVQVAFLGSYFGSADQAEFNKTVEPFLSGLPEPDVSLGSTLVSGSWIEVLAAGAAPTGVLNTTMGGKDANDTFYAKSLMTPQDVPLTEEAMGALMEYLGTEGFESNTFWHVEIELYGGVESAVNAVPLNSTAFAHRNTLFTFQPYASSPNFLPPFPEEAFGFVDGMVSSITSHMPENWNIGAYPNYIEDRLPDSQRLYYGTHYHRLKELKASLDPTNVFQFPTSIEEPEHV</sequence>
<keyword evidence="5" id="KW-0560">Oxidoreductase</keyword>
<evidence type="ECO:0000259" key="7">
    <source>
        <dbReference type="PROSITE" id="PS51387"/>
    </source>
</evidence>
<dbReference type="Proteomes" id="UP001498398">
    <property type="component" value="Unassembled WGS sequence"/>
</dbReference>
<name>A0ABR1JIJ7_9AGAR</name>